<dbReference type="AlphaFoldDB" id="A0ABD1TQT2"/>
<dbReference type="EMBL" id="JBFOLJ010000008">
    <property type="protein sequence ID" value="KAL2515083.1"/>
    <property type="molecule type" value="Genomic_DNA"/>
</dbReference>
<name>A0ABD1TQT2_9LAMI</name>
<comment type="caution">
    <text evidence="1">The sequence shown here is derived from an EMBL/GenBank/DDBJ whole genome shotgun (WGS) entry which is preliminary data.</text>
</comment>
<organism evidence="1 2">
    <name type="scientific">Forsythia ovata</name>
    <dbReference type="NCBI Taxonomy" id="205694"/>
    <lineage>
        <taxon>Eukaryota</taxon>
        <taxon>Viridiplantae</taxon>
        <taxon>Streptophyta</taxon>
        <taxon>Embryophyta</taxon>
        <taxon>Tracheophyta</taxon>
        <taxon>Spermatophyta</taxon>
        <taxon>Magnoliopsida</taxon>
        <taxon>eudicotyledons</taxon>
        <taxon>Gunneridae</taxon>
        <taxon>Pentapetalae</taxon>
        <taxon>asterids</taxon>
        <taxon>lamiids</taxon>
        <taxon>Lamiales</taxon>
        <taxon>Oleaceae</taxon>
        <taxon>Forsythieae</taxon>
        <taxon>Forsythia</taxon>
    </lineage>
</organism>
<dbReference type="Proteomes" id="UP001604277">
    <property type="component" value="Unassembled WGS sequence"/>
</dbReference>
<protein>
    <submittedName>
        <fullName evidence="1">Uncharacterized protein</fullName>
    </submittedName>
</protein>
<accession>A0ABD1TQT2</accession>
<reference evidence="2" key="1">
    <citation type="submission" date="2024-07" db="EMBL/GenBank/DDBJ databases">
        <title>Two chromosome-level genome assemblies of Korean endemic species Abeliophyllum distichum and Forsythia ovata (Oleaceae).</title>
        <authorList>
            <person name="Jang H."/>
        </authorList>
    </citation>
    <scope>NUCLEOTIDE SEQUENCE [LARGE SCALE GENOMIC DNA]</scope>
</reference>
<keyword evidence="2" id="KW-1185">Reference proteome</keyword>
<proteinExistence type="predicted"/>
<gene>
    <name evidence="1" type="ORF">Fot_29054</name>
</gene>
<evidence type="ECO:0000313" key="1">
    <source>
        <dbReference type="EMBL" id="KAL2515083.1"/>
    </source>
</evidence>
<sequence length="159" mass="18432">MYGKLLDLCNVDSSLHELEMRFLLPSDTMFAEPIQITLDKHVHWYVGLTKQGHHLPICVTRVSKGRTLVNDKTDAVELGELKREIEMKTLSFNNVQLQGNDYWQDLEILPENNARLQANDVNEVDENIDDYQYGMDINVDDQNVESPTENSKNTLFFWT</sequence>
<evidence type="ECO:0000313" key="2">
    <source>
        <dbReference type="Proteomes" id="UP001604277"/>
    </source>
</evidence>